<evidence type="ECO:0000256" key="1">
    <source>
        <dbReference type="SAM" id="MobiDB-lite"/>
    </source>
</evidence>
<feature type="compositionally biased region" description="Basic and acidic residues" evidence="1">
    <location>
        <begin position="62"/>
        <end position="77"/>
    </location>
</feature>
<comment type="caution">
    <text evidence="2">The sequence shown here is derived from an EMBL/GenBank/DDBJ whole genome shotgun (WGS) entry which is preliminary data.</text>
</comment>
<gene>
    <name evidence="2" type="ORF">O181_073452</name>
</gene>
<dbReference type="Proteomes" id="UP000765509">
    <property type="component" value="Unassembled WGS sequence"/>
</dbReference>
<evidence type="ECO:0000313" key="2">
    <source>
        <dbReference type="EMBL" id="MBW0533737.1"/>
    </source>
</evidence>
<dbReference type="AlphaFoldDB" id="A0A9Q3F922"/>
<proteinExistence type="predicted"/>
<evidence type="ECO:0000313" key="3">
    <source>
        <dbReference type="Proteomes" id="UP000765509"/>
    </source>
</evidence>
<accession>A0A9Q3F922</accession>
<feature type="compositionally biased region" description="Basic and acidic residues" evidence="1">
    <location>
        <begin position="88"/>
        <end position="113"/>
    </location>
</feature>
<name>A0A9Q3F922_9BASI</name>
<feature type="region of interest" description="Disordered" evidence="1">
    <location>
        <begin position="57"/>
        <end position="120"/>
    </location>
</feature>
<sequence>MEYARASTSSQRLVSTFDPLLETSEPDITSVALIRSESISGLIHVDIPVPVKELVHGSQGTRLRESTMPENGDHDLLLPHQELPVSKKYSEPPKRLDPSKVKREGEKDKDLAQRPKSVIR</sequence>
<protein>
    <submittedName>
        <fullName evidence="2">Uncharacterized protein</fullName>
    </submittedName>
</protein>
<keyword evidence="3" id="KW-1185">Reference proteome</keyword>
<reference evidence="2" key="1">
    <citation type="submission" date="2021-03" db="EMBL/GenBank/DDBJ databases">
        <title>Draft genome sequence of rust myrtle Austropuccinia psidii MF-1, a brazilian biotype.</title>
        <authorList>
            <person name="Quecine M.C."/>
            <person name="Pachon D.M.R."/>
            <person name="Bonatelli M.L."/>
            <person name="Correr F.H."/>
            <person name="Franceschini L.M."/>
            <person name="Leite T.F."/>
            <person name="Margarido G.R.A."/>
            <person name="Almeida C.A."/>
            <person name="Ferrarezi J.A."/>
            <person name="Labate C.A."/>
        </authorList>
    </citation>
    <scope>NUCLEOTIDE SEQUENCE</scope>
    <source>
        <strain evidence="2">MF-1</strain>
    </source>
</reference>
<organism evidence="2 3">
    <name type="scientific">Austropuccinia psidii MF-1</name>
    <dbReference type="NCBI Taxonomy" id="1389203"/>
    <lineage>
        <taxon>Eukaryota</taxon>
        <taxon>Fungi</taxon>
        <taxon>Dikarya</taxon>
        <taxon>Basidiomycota</taxon>
        <taxon>Pucciniomycotina</taxon>
        <taxon>Pucciniomycetes</taxon>
        <taxon>Pucciniales</taxon>
        <taxon>Sphaerophragmiaceae</taxon>
        <taxon>Austropuccinia</taxon>
    </lineage>
</organism>
<dbReference type="EMBL" id="AVOT02038801">
    <property type="protein sequence ID" value="MBW0533737.1"/>
    <property type="molecule type" value="Genomic_DNA"/>
</dbReference>